<keyword evidence="1" id="KW-0732">Signal</keyword>
<proteinExistence type="predicted"/>
<feature type="signal peptide" evidence="1">
    <location>
        <begin position="1"/>
        <end position="20"/>
    </location>
</feature>
<accession>A0ABT2ZHY0</accession>
<evidence type="ECO:0000256" key="1">
    <source>
        <dbReference type="SAM" id="SignalP"/>
    </source>
</evidence>
<gene>
    <name evidence="2" type="ORF">OEZ71_00380</name>
</gene>
<dbReference type="Proteomes" id="UP001652564">
    <property type="component" value="Unassembled WGS sequence"/>
</dbReference>
<reference evidence="2 3" key="1">
    <citation type="submission" date="2022-10" db="EMBL/GenBank/DDBJ databases">
        <title>Defluviimonas sp. nov., isolated from ocean surface sediments.</title>
        <authorList>
            <person name="He W."/>
            <person name="Wang L."/>
            <person name="Zhang D.-F."/>
        </authorList>
    </citation>
    <scope>NUCLEOTIDE SEQUENCE [LARGE SCALE GENOMIC DNA]</scope>
    <source>
        <strain evidence="2 3">WL0050</strain>
    </source>
</reference>
<name>A0ABT2ZHY0_9RHOB</name>
<evidence type="ECO:0000313" key="3">
    <source>
        <dbReference type="Proteomes" id="UP001652564"/>
    </source>
</evidence>
<comment type="caution">
    <text evidence="2">The sequence shown here is derived from an EMBL/GenBank/DDBJ whole genome shotgun (WGS) entry which is preliminary data.</text>
</comment>
<evidence type="ECO:0000313" key="2">
    <source>
        <dbReference type="EMBL" id="MCV2870744.1"/>
    </source>
</evidence>
<sequence length="125" mass="13363">MKVFSLVWAMAFTLPFSVSASEIAFDCRIENAGPPEMNVRLTQPEDASVGTIVFADQRLEALIYDGDDSKTFLFLGDDYSLNYTVNTSTGGYEFFADGSRAAEGTGICVTVSEPTLSADGSSMGS</sequence>
<dbReference type="EMBL" id="JAOWKZ010000001">
    <property type="protein sequence ID" value="MCV2870744.1"/>
    <property type="molecule type" value="Genomic_DNA"/>
</dbReference>
<keyword evidence="3" id="KW-1185">Reference proteome</keyword>
<feature type="chain" id="PRO_5045524713" evidence="1">
    <location>
        <begin position="21"/>
        <end position="125"/>
    </location>
</feature>
<organism evidence="2 3">
    <name type="scientific">Albidovulum litorale</name>
    <dbReference type="NCBI Taxonomy" id="2984134"/>
    <lineage>
        <taxon>Bacteria</taxon>
        <taxon>Pseudomonadati</taxon>
        <taxon>Pseudomonadota</taxon>
        <taxon>Alphaproteobacteria</taxon>
        <taxon>Rhodobacterales</taxon>
        <taxon>Paracoccaceae</taxon>
        <taxon>Albidovulum</taxon>
    </lineage>
</organism>
<protein>
    <submittedName>
        <fullName evidence="2">Uncharacterized protein</fullName>
    </submittedName>
</protein>